<organism evidence="4 5">
    <name type="scientific">Kribbella speibonae</name>
    <dbReference type="NCBI Taxonomy" id="1572660"/>
    <lineage>
        <taxon>Bacteria</taxon>
        <taxon>Bacillati</taxon>
        <taxon>Actinomycetota</taxon>
        <taxon>Actinomycetes</taxon>
        <taxon>Propionibacteriales</taxon>
        <taxon>Kribbellaceae</taxon>
        <taxon>Kribbella</taxon>
    </lineage>
</organism>
<name>A0A4R0IWR3_9ACTN</name>
<feature type="active site" description="Charge relay system" evidence="1">
    <location>
        <position position="268"/>
    </location>
</feature>
<proteinExistence type="predicted"/>
<dbReference type="Proteomes" id="UP000294225">
    <property type="component" value="Unassembled WGS sequence"/>
</dbReference>
<dbReference type="GO" id="GO:0005976">
    <property type="term" value="P:polysaccharide metabolic process"/>
    <property type="evidence" value="ECO:0007669"/>
    <property type="project" value="TreeGrafter"/>
</dbReference>
<protein>
    <submittedName>
        <fullName evidence="4">Acetylxylan esterase</fullName>
    </submittedName>
</protein>
<dbReference type="InterPro" id="IPR029058">
    <property type="entry name" value="AB_hydrolase_fold"/>
</dbReference>
<feature type="binding site" evidence="2">
    <location>
        <position position="92"/>
    </location>
    <ligand>
        <name>substrate</name>
    </ligand>
</feature>
<dbReference type="InterPro" id="IPR008391">
    <property type="entry name" value="AXE1_dom"/>
</dbReference>
<gene>
    <name evidence="4" type="ORF">E0H92_25615</name>
</gene>
<dbReference type="Gene3D" id="3.40.50.1820">
    <property type="entry name" value="alpha/beta hydrolase"/>
    <property type="match status" value="1"/>
</dbReference>
<dbReference type="Pfam" id="PF05448">
    <property type="entry name" value="AXE1"/>
    <property type="match status" value="1"/>
</dbReference>
<feature type="domain" description="Acetyl xylan esterase" evidence="3">
    <location>
        <begin position="1"/>
        <end position="314"/>
    </location>
</feature>
<evidence type="ECO:0000259" key="3">
    <source>
        <dbReference type="Pfam" id="PF05448"/>
    </source>
</evidence>
<evidence type="ECO:0000256" key="1">
    <source>
        <dbReference type="PIRSR" id="PIRSR639069-1"/>
    </source>
</evidence>
<evidence type="ECO:0000313" key="5">
    <source>
        <dbReference type="Proteomes" id="UP000294225"/>
    </source>
</evidence>
<reference evidence="4 5" key="1">
    <citation type="submission" date="2019-02" db="EMBL/GenBank/DDBJ databases">
        <title>Kribbella capetownensis sp. nov. and Kribbella speibonae sp. nov., isolated from soil.</title>
        <authorList>
            <person name="Curtis S.M."/>
            <person name="Norton I."/>
            <person name="Everest G.J."/>
            <person name="Meyers P.R."/>
        </authorList>
    </citation>
    <scope>NUCLEOTIDE SEQUENCE [LARGE SCALE GENOMIC DNA]</scope>
    <source>
        <strain evidence="4 5">YM55</strain>
    </source>
</reference>
<dbReference type="GO" id="GO:0052689">
    <property type="term" value="F:carboxylic ester hydrolase activity"/>
    <property type="evidence" value="ECO:0007669"/>
    <property type="project" value="TreeGrafter"/>
</dbReference>
<dbReference type="InterPro" id="IPR039069">
    <property type="entry name" value="CE7"/>
</dbReference>
<sequence>MPLFDKPLPDLREYRPERHEPADFDRFWQETLAKASTDPLDPSFVPYDSGLSTVDVWDVRFTGFGGHRIAGWFLAPRDPSGPLPTVVHFLGYQGGRNWPIDWLVYPAAGYAVLVMDTRGQGTETADPDPGANPQVPGFLTRGLVDRDTYYYRRVFTDAVRAVDAARSHPIADPARIVVAGGSQGGGITQAVAGLRTDLAAALIDVPFLTHFRRAVEMVGETGYGEIAGYLARRRVPPEEVFGVLDYFDGVNFAARATAPARYSVALMDAVCPPSTVFAAYNHYLGPAEIDVWPFNGHEGGAQVQRMRHLRWLADTL</sequence>
<evidence type="ECO:0000313" key="4">
    <source>
        <dbReference type="EMBL" id="TCC36066.1"/>
    </source>
</evidence>
<feature type="active site" description="Charge relay system" evidence="1">
    <location>
        <position position="297"/>
    </location>
</feature>
<dbReference type="SUPFAM" id="SSF53474">
    <property type="entry name" value="alpha/beta-Hydrolases"/>
    <property type="match status" value="1"/>
</dbReference>
<dbReference type="RefSeq" id="WP_131497960.1">
    <property type="nucleotide sequence ID" value="NZ_SJKC01000003.1"/>
</dbReference>
<dbReference type="PANTHER" id="PTHR40111:SF1">
    <property type="entry name" value="CEPHALOSPORIN-C DEACETYLASE"/>
    <property type="match status" value="1"/>
</dbReference>
<dbReference type="AlphaFoldDB" id="A0A4R0IWR3"/>
<dbReference type="EMBL" id="SJKC01000003">
    <property type="protein sequence ID" value="TCC36066.1"/>
    <property type="molecule type" value="Genomic_DNA"/>
</dbReference>
<accession>A0A4R0IWR3</accession>
<feature type="active site" description="Nucleophile" evidence="1">
    <location>
        <position position="182"/>
    </location>
</feature>
<dbReference type="PANTHER" id="PTHR40111">
    <property type="entry name" value="CEPHALOSPORIN-C DEACETYLASE"/>
    <property type="match status" value="1"/>
</dbReference>
<comment type="caution">
    <text evidence="4">The sequence shown here is derived from an EMBL/GenBank/DDBJ whole genome shotgun (WGS) entry which is preliminary data.</text>
</comment>
<evidence type="ECO:0000256" key="2">
    <source>
        <dbReference type="PIRSR" id="PIRSR639069-2"/>
    </source>
</evidence>